<gene>
    <name evidence="4" type="ORF">C7Y72_12245</name>
</gene>
<feature type="repeat" description="NHL" evidence="2">
    <location>
        <begin position="335"/>
        <end position="378"/>
    </location>
</feature>
<dbReference type="PANTHER" id="PTHR24104">
    <property type="entry name" value="E3 UBIQUITIN-PROTEIN LIGASE NHLRC1-RELATED"/>
    <property type="match status" value="1"/>
</dbReference>
<proteinExistence type="predicted"/>
<dbReference type="OrthoDB" id="5240929at2"/>
<feature type="repeat" description="NHL" evidence="2">
    <location>
        <begin position="519"/>
        <end position="560"/>
    </location>
</feature>
<sequence length="760" mass="78097">MPPRPSARPSRRRLLALLAAPALLAPAVAAPGARAADCPGASPCPYTAAAEIGQRSGGVLRFPQSIAVAPDGTVYVGDQHSRVVHAFAPDGTFKREIGVPGTRPGELTAVGALATAPDGTLFVGDGSNRIDRFAPDGRLLSSFGRSGTAVGQFRFGGGGGNDAGAGGGLAASATHLFVADSGNDRVQRFTYDGGNGVEIVPPGQLAYPKGLAVRKTRLLVADDQNHRVQAYDTGGRFLATIGAGSGAGPGQLSFPYGVALDTAGRLFVADNLNHRIVRFGTAPDYRYVARWGTFGTLPGRLAYVRALAVDGTGNVYVANTGNDRIDVFDRGGRLLRSFGRSGRAPGQFNQPSGVAADAAGFRAVTDAINGRVEFLDPTGRVVTSWGSPNPGPTVLPRPVAVAFDAAGDAYVLDQRRARILVFPRGTGQPSRSIASQGSDPGRLLDPSALAIDAQGTITVADTGNRRLARFSTGGTYLGAITGTGTVRGVAVTPAGDRIYAANGANAITVYDAAGTETAQFGGTGNKLGKLNAPAQMTLDGAGNLWVADRGNNRVQQFGPDGERLLTLGERGTGTGQFIFPTGVSVDCNGLLTVTDNGNNRVQQFALAAPATPPGCGQLPALGTPPTPKAPTLPPPPGPDLQVTALRTSGILRTRSLPLRLRCDTVCTVAITGTVRERTAPRPTKQGAKARKVVSVPLTPLTLELTAAQSRIGRVALGATQAARLRRALAGRRGLSVGLNVTATSASGELTTVPQTLDATG</sequence>
<dbReference type="Gene3D" id="2.120.10.30">
    <property type="entry name" value="TolB, C-terminal domain"/>
    <property type="match status" value="5"/>
</dbReference>
<dbReference type="GO" id="GO:0008270">
    <property type="term" value="F:zinc ion binding"/>
    <property type="evidence" value="ECO:0007669"/>
    <property type="project" value="UniProtKB-KW"/>
</dbReference>
<dbReference type="AlphaFoldDB" id="A0A2T4UM81"/>
<feature type="repeat" description="NHL" evidence="2">
    <location>
        <begin position="246"/>
        <end position="282"/>
    </location>
</feature>
<dbReference type="PANTHER" id="PTHR24104:SF25">
    <property type="entry name" value="PROTEIN LIN-41"/>
    <property type="match status" value="1"/>
</dbReference>
<evidence type="ECO:0008006" key="6">
    <source>
        <dbReference type="Google" id="ProtNLM"/>
    </source>
</evidence>
<feature type="chain" id="PRO_5038554249" description="SMP-30/Gluconolactonase/LRE-like region domain-containing protein" evidence="3">
    <location>
        <begin position="30"/>
        <end position="760"/>
    </location>
</feature>
<protein>
    <recommendedName>
        <fullName evidence="6">SMP-30/Gluconolactonase/LRE-like region domain-containing protein</fullName>
    </recommendedName>
</protein>
<dbReference type="Proteomes" id="UP000240739">
    <property type="component" value="Unassembled WGS sequence"/>
</dbReference>
<comment type="caution">
    <text evidence="4">The sequence shown here is derived from an EMBL/GenBank/DDBJ whole genome shotgun (WGS) entry which is preliminary data.</text>
</comment>
<evidence type="ECO:0000313" key="4">
    <source>
        <dbReference type="EMBL" id="PTL60353.1"/>
    </source>
</evidence>
<dbReference type="InterPro" id="IPR050952">
    <property type="entry name" value="TRIM-NHL_E3_ligases"/>
</dbReference>
<name>A0A2T4UM81_9ACTN</name>
<dbReference type="Pfam" id="PF01436">
    <property type="entry name" value="NHL"/>
    <property type="match status" value="3"/>
</dbReference>
<evidence type="ECO:0000313" key="5">
    <source>
        <dbReference type="Proteomes" id="UP000240739"/>
    </source>
</evidence>
<dbReference type="RefSeq" id="WP_107568998.1">
    <property type="nucleotide sequence ID" value="NZ_PYYB01000001.1"/>
</dbReference>
<evidence type="ECO:0000256" key="1">
    <source>
        <dbReference type="ARBA" id="ARBA00022737"/>
    </source>
</evidence>
<feature type="repeat" description="NHL" evidence="2">
    <location>
        <begin position="292"/>
        <end position="331"/>
    </location>
</feature>
<organism evidence="4 5">
    <name type="scientific">Paraconexibacter algicola</name>
    <dbReference type="NCBI Taxonomy" id="2133960"/>
    <lineage>
        <taxon>Bacteria</taxon>
        <taxon>Bacillati</taxon>
        <taxon>Actinomycetota</taxon>
        <taxon>Thermoleophilia</taxon>
        <taxon>Solirubrobacterales</taxon>
        <taxon>Paraconexibacteraceae</taxon>
        <taxon>Paraconexibacter</taxon>
    </lineage>
</organism>
<keyword evidence="5" id="KW-1185">Reference proteome</keyword>
<feature type="repeat" description="NHL" evidence="2">
    <location>
        <begin position="437"/>
        <end position="473"/>
    </location>
</feature>
<dbReference type="PROSITE" id="PS51318">
    <property type="entry name" value="TAT"/>
    <property type="match status" value="1"/>
</dbReference>
<dbReference type="EMBL" id="PYYB01000001">
    <property type="protein sequence ID" value="PTL60353.1"/>
    <property type="molecule type" value="Genomic_DNA"/>
</dbReference>
<feature type="repeat" description="NHL" evidence="2">
    <location>
        <begin position="55"/>
        <end position="90"/>
    </location>
</feature>
<evidence type="ECO:0000256" key="2">
    <source>
        <dbReference type="PROSITE-ProRule" id="PRU00504"/>
    </source>
</evidence>
<accession>A0A2T4UM81</accession>
<reference evidence="4 5" key="1">
    <citation type="submission" date="2018-03" db="EMBL/GenBank/DDBJ databases">
        <title>Aquarubrobacter algicola gen. nov., sp. nov., a novel actinobacterium isolated from shallow eutrophic lake during the end of cyanobacterial harmful algal blooms.</title>
        <authorList>
            <person name="Chun S.J."/>
        </authorList>
    </citation>
    <scope>NUCLEOTIDE SEQUENCE [LARGE SCALE GENOMIC DNA]</scope>
    <source>
        <strain evidence="4 5">Seoho-28</strain>
    </source>
</reference>
<dbReference type="InterPro" id="IPR001258">
    <property type="entry name" value="NHL_repeat"/>
</dbReference>
<feature type="repeat" description="NHL" evidence="2">
    <location>
        <begin position="202"/>
        <end position="234"/>
    </location>
</feature>
<dbReference type="SUPFAM" id="SSF63829">
    <property type="entry name" value="Calcium-dependent phosphotriesterase"/>
    <property type="match status" value="3"/>
</dbReference>
<dbReference type="PROSITE" id="PS51125">
    <property type="entry name" value="NHL"/>
    <property type="match status" value="8"/>
</dbReference>
<evidence type="ECO:0000256" key="3">
    <source>
        <dbReference type="SAM" id="SignalP"/>
    </source>
</evidence>
<dbReference type="InterPro" id="IPR006311">
    <property type="entry name" value="TAT_signal"/>
</dbReference>
<keyword evidence="3" id="KW-0732">Signal</keyword>
<keyword evidence="1" id="KW-0677">Repeat</keyword>
<dbReference type="CDD" id="cd05819">
    <property type="entry name" value="NHL"/>
    <property type="match status" value="1"/>
</dbReference>
<dbReference type="InterPro" id="IPR011042">
    <property type="entry name" value="6-blade_b-propeller_TolB-like"/>
</dbReference>
<feature type="signal peptide" evidence="3">
    <location>
        <begin position="1"/>
        <end position="29"/>
    </location>
</feature>
<feature type="repeat" description="NHL" evidence="2">
    <location>
        <begin position="564"/>
        <end position="607"/>
    </location>
</feature>